<proteinExistence type="inferred from homology"/>
<dbReference type="RefSeq" id="WP_097790001.1">
    <property type="nucleotide sequence ID" value="NZ_CP021435.1"/>
</dbReference>
<evidence type="ECO:0000313" key="9">
    <source>
        <dbReference type="EMBL" id="ATJ83711.1"/>
    </source>
</evidence>
<accession>A0A291PA21</accession>
<feature type="region of interest" description="Disordered" evidence="6">
    <location>
        <begin position="38"/>
        <end position="57"/>
    </location>
</feature>
<dbReference type="InterPro" id="IPR051313">
    <property type="entry name" value="Bact_iron-sidero_bind"/>
</dbReference>
<dbReference type="AlphaFoldDB" id="A0A291PA21"/>
<sequence length="336" mass="36424">MACECFPRPPRARRRASCRRRLIALGLALLVGTSQGALAEAPDDGDRPSLRDDRGTPIEARTVERVAAISTFAADTLAALGVAPVGASTFGSEPLPRYLGAPLADTRSLGQRASTNLELLTELDPELIIGIHRYTEPHARQLEAIAPFHAFDVVSLEDSRRAVTGIAAALGKRAEGEAMNRAFDERLAGLVEQAPGGVSAILLTGAGEAPFAYYDHFLTATLLERLKATNAAGPSPAPERNIPFGYSISLERLLALDPDVIFLFRTGSERAFANNPVWPYLEAVRNGRVYEVGPHWKEGGGPIARRLIVDEMAWRLYPETFERPELPDAIASHPYP</sequence>
<evidence type="ECO:0000256" key="5">
    <source>
        <dbReference type="ARBA" id="ARBA00022729"/>
    </source>
</evidence>
<evidence type="ECO:0000256" key="6">
    <source>
        <dbReference type="SAM" id="MobiDB-lite"/>
    </source>
</evidence>
<reference evidence="9 10" key="1">
    <citation type="journal article" date="2017" name="Sci. Rep.">
        <title>Revealing the Saline Adaptation Strategies of the Halophilic Bacterium Halomonas beimenensis through High-throughput Omics and Transposon Mutagenesis Approaches.</title>
        <authorList>
            <person name="Chen Y.H."/>
            <person name="Lin S.S."/>
            <person name="Shyu Y.T."/>
        </authorList>
    </citation>
    <scope>NUCLEOTIDE SEQUENCE [LARGE SCALE GENOMIC DNA]</scope>
    <source>
        <strain evidence="9 10">NTU-111</strain>
    </source>
</reference>
<dbReference type="Pfam" id="PF01497">
    <property type="entry name" value="Peripla_BP_2"/>
    <property type="match status" value="1"/>
</dbReference>
<keyword evidence="4" id="KW-0406">Ion transport</keyword>
<feature type="signal peptide" evidence="7">
    <location>
        <begin position="1"/>
        <end position="39"/>
    </location>
</feature>
<name>A0A291PA21_9GAMM</name>
<comment type="subcellular location">
    <subcellularLocation>
        <location evidence="1">Cell envelope</location>
    </subcellularLocation>
</comment>
<protein>
    <submittedName>
        <fullName evidence="9">ABC-type Fe3+-hydroxamate transport system, periplasmic component</fullName>
    </submittedName>
</protein>
<keyword evidence="4" id="KW-0408">Iron</keyword>
<dbReference type="GO" id="GO:1901678">
    <property type="term" value="P:iron coordination entity transport"/>
    <property type="evidence" value="ECO:0007669"/>
    <property type="project" value="UniProtKB-ARBA"/>
</dbReference>
<dbReference type="PANTHER" id="PTHR30532:SF1">
    <property type="entry name" value="IRON(3+)-HYDROXAMATE-BINDING PROTEIN FHUD"/>
    <property type="match status" value="1"/>
</dbReference>
<evidence type="ECO:0000259" key="8">
    <source>
        <dbReference type="PROSITE" id="PS50983"/>
    </source>
</evidence>
<dbReference type="OrthoDB" id="9793175at2"/>
<dbReference type="SUPFAM" id="SSF53807">
    <property type="entry name" value="Helical backbone' metal receptor"/>
    <property type="match status" value="1"/>
</dbReference>
<dbReference type="EMBL" id="CP021435">
    <property type="protein sequence ID" value="ATJ83711.1"/>
    <property type="molecule type" value="Genomic_DNA"/>
</dbReference>
<organism evidence="9 10">
    <name type="scientific">Halomonas beimenensis</name>
    <dbReference type="NCBI Taxonomy" id="475662"/>
    <lineage>
        <taxon>Bacteria</taxon>
        <taxon>Pseudomonadati</taxon>
        <taxon>Pseudomonadota</taxon>
        <taxon>Gammaproteobacteria</taxon>
        <taxon>Oceanospirillales</taxon>
        <taxon>Halomonadaceae</taxon>
        <taxon>Halomonas</taxon>
    </lineage>
</organism>
<keyword evidence="3" id="KW-0813">Transport</keyword>
<dbReference type="Gene3D" id="3.40.50.1980">
    <property type="entry name" value="Nitrogenase molybdenum iron protein domain"/>
    <property type="match status" value="2"/>
</dbReference>
<evidence type="ECO:0000256" key="1">
    <source>
        <dbReference type="ARBA" id="ARBA00004196"/>
    </source>
</evidence>
<gene>
    <name evidence="9" type="ORF">BEI_2724</name>
</gene>
<dbReference type="GO" id="GO:0030288">
    <property type="term" value="C:outer membrane-bounded periplasmic space"/>
    <property type="evidence" value="ECO:0007669"/>
    <property type="project" value="TreeGrafter"/>
</dbReference>
<evidence type="ECO:0000256" key="7">
    <source>
        <dbReference type="SAM" id="SignalP"/>
    </source>
</evidence>
<keyword evidence="5 7" id="KW-0732">Signal</keyword>
<feature type="domain" description="Fe/B12 periplasmic-binding" evidence="8">
    <location>
        <begin position="65"/>
        <end position="320"/>
    </location>
</feature>
<dbReference type="PROSITE" id="PS50983">
    <property type="entry name" value="FE_B12_PBP"/>
    <property type="match status" value="1"/>
</dbReference>
<keyword evidence="4" id="KW-0410">Iron transport</keyword>
<comment type="similarity">
    <text evidence="2">Belongs to the bacterial solute-binding protein 8 family.</text>
</comment>
<evidence type="ECO:0000256" key="3">
    <source>
        <dbReference type="ARBA" id="ARBA00022448"/>
    </source>
</evidence>
<dbReference type="PANTHER" id="PTHR30532">
    <property type="entry name" value="IRON III DICITRATE-BINDING PERIPLASMIC PROTEIN"/>
    <property type="match status" value="1"/>
</dbReference>
<feature type="compositionally biased region" description="Basic and acidic residues" evidence="6">
    <location>
        <begin position="44"/>
        <end position="57"/>
    </location>
</feature>
<evidence type="ECO:0000256" key="4">
    <source>
        <dbReference type="ARBA" id="ARBA00022496"/>
    </source>
</evidence>
<evidence type="ECO:0000313" key="10">
    <source>
        <dbReference type="Proteomes" id="UP000219993"/>
    </source>
</evidence>
<dbReference type="Proteomes" id="UP000219993">
    <property type="component" value="Chromosome"/>
</dbReference>
<keyword evidence="10" id="KW-1185">Reference proteome</keyword>
<evidence type="ECO:0000256" key="2">
    <source>
        <dbReference type="ARBA" id="ARBA00008814"/>
    </source>
</evidence>
<feature type="chain" id="PRO_5013127045" evidence="7">
    <location>
        <begin position="40"/>
        <end position="336"/>
    </location>
</feature>
<dbReference type="KEGG" id="hbe:BEI_2724"/>
<dbReference type="InterPro" id="IPR002491">
    <property type="entry name" value="ABC_transptr_periplasmic_BD"/>
</dbReference>